<name>A0A1Q3FFA9_CULTA</name>
<feature type="region of interest" description="Disordered" evidence="1">
    <location>
        <begin position="1"/>
        <end position="38"/>
    </location>
</feature>
<feature type="compositionally biased region" description="Basic residues" evidence="1">
    <location>
        <begin position="1"/>
        <end position="15"/>
    </location>
</feature>
<feature type="region of interest" description="Disordered" evidence="1">
    <location>
        <begin position="91"/>
        <end position="589"/>
    </location>
</feature>
<feature type="compositionally biased region" description="Polar residues" evidence="1">
    <location>
        <begin position="106"/>
        <end position="115"/>
    </location>
</feature>
<feature type="region of interest" description="Disordered" evidence="1">
    <location>
        <begin position="1036"/>
        <end position="1056"/>
    </location>
</feature>
<evidence type="ECO:0000313" key="2">
    <source>
        <dbReference type="EMBL" id="JAV26221.1"/>
    </source>
</evidence>
<feature type="compositionally biased region" description="Basic residues" evidence="1">
    <location>
        <begin position="1234"/>
        <end position="1249"/>
    </location>
</feature>
<feature type="region of interest" description="Disordered" evidence="1">
    <location>
        <begin position="767"/>
        <end position="790"/>
    </location>
</feature>
<feature type="compositionally biased region" description="Basic residues" evidence="1">
    <location>
        <begin position="402"/>
        <end position="411"/>
    </location>
</feature>
<feature type="compositionally biased region" description="Low complexity" evidence="1">
    <location>
        <begin position="777"/>
        <end position="790"/>
    </location>
</feature>
<feature type="compositionally biased region" description="Basic and acidic residues" evidence="1">
    <location>
        <begin position="645"/>
        <end position="660"/>
    </location>
</feature>
<evidence type="ECO:0000256" key="1">
    <source>
        <dbReference type="SAM" id="MobiDB-lite"/>
    </source>
</evidence>
<accession>A0A1Q3FFA9</accession>
<feature type="compositionally biased region" description="Polar residues" evidence="1">
    <location>
        <begin position="448"/>
        <end position="475"/>
    </location>
</feature>
<proteinExistence type="predicted"/>
<feature type="region of interest" description="Disordered" evidence="1">
    <location>
        <begin position="1068"/>
        <end position="1167"/>
    </location>
</feature>
<feature type="compositionally biased region" description="Pro residues" evidence="1">
    <location>
        <begin position="666"/>
        <end position="684"/>
    </location>
</feature>
<dbReference type="EMBL" id="GFDL01008824">
    <property type="protein sequence ID" value="JAV26221.1"/>
    <property type="molecule type" value="Transcribed_RNA"/>
</dbReference>
<feature type="compositionally biased region" description="Polar residues" evidence="1">
    <location>
        <begin position="1101"/>
        <end position="1121"/>
    </location>
</feature>
<protein>
    <submittedName>
        <fullName evidence="2">Putative serine/arginine-rich splicing factor 4</fullName>
    </submittedName>
</protein>
<organism evidence="2">
    <name type="scientific">Culex tarsalis</name>
    <name type="common">Encephalitis mosquito</name>
    <dbReference type="NCBI Taxonomy" id="7177"/>
    <lineage>
        <taxon>Eukaryota</taxon>
        <taxon>Metazoa</taxon>
        <taxon>Ecdysozoa</taxon>
        <taxon>Arthropoda</taxon>
        <taxon>Hexapoda</taxon>
        <taxon>Insecta</taxon>
        <taxon>Pterygota</taxon>
        <taxon>Neoptera</taxon>
        <taxon>Endopterygota</taxon>
        <taxon>Diptera</taxon>
        <taxon>Nematocera</taxon>
        <taxon>Culicoidea</taxon>
        <taxon>Culicidae</taxon>
        <taxon>Culicinae</taxon>
        <taxon>Culicini</taxon>
        <taxon>Culex</taxon>
        <taxon>Culex</taxon>
    </lineage>
</organism>
<feature type="compositionally biased region" description="Pro residues" evidence="1">
    <location>
        <begin position="307"/>
        <end position="334"/>
    </location>
</feature>
<feature type="compositionally biased region" description="Acidic residues" evidence="1">
    <location>
        <begin position="1205"/>
        <end position="1214"/>
    </location>
</feature>
<feature type="region of interest" description="Disordered" evidence="1">
    <location>
        <begin position="1192"/>
        <end position="1253"/>
    </location>
</feature>
<feature type="compositionally biased region" description="Pro residues" evidence="1">
    <location>
        <begin position="21"/>
        <end position="31"/>
    </location>
</feature>
<sequence length="1290" mass="142224">MVKKSKKKAPSKAKSAKVPAKPVPVELPPPRVSFRPPATTRKSSVIMLSSAENSLCSEPSLFLNEPSISIIDLARPSTRMSNVEMDVTDLSDPRFSARSPGPGDDTNLSLTNIVQTPGVYRERPKSSWVMRRTRSKSMAPAPAPPEDTPAEVGERPSRSRATQSGEFSKVTRRARSVRPPARYLESIDENAVSKRAKNARKKQVVEEEGPEVVTESMDTPAKVTTRRGKAAKDKISEGITAEPVVTQSASVSTRRRNKRNLPDENQNTSEKIPEPTSASQTTSEEDSNKSLETVSMVSVRRRRPIERPPSPECPPEEPVPKPIEPDPIPAPADPPSSKSATRGRQRRHAERPPSPVYSQKEPAIDIVEPESSQAPVTVRPRTRSASRGRQLPPLQVLESATRPKRSTKKTSKCPCCVNGESHTEPPPPTVTTSRGRSRTRSELPPSTLPRTRSRSALRTTQQEPLPKSRATTRSKSVMREPAPKSPPARSKSVSRDNASTAHVPVYRQPVELPVVVSAAKKQSDDVYTFDSPGLLGQEPESDTEGQTQGRRKRKGAGVGSTAKKKPRLGNSVSSRGKRTTPAKRTPLATAIFGTDMNRIKRVVKRIGGGPVKQPVEAMQTVNLDPVPPVSRSRPASPVVSNYDPVDDHHDFADDDHHPMNIEEPENVPPVVIPASPSPPAPPQVQPNKVNPLIERVLQQRPVEPPAVATHTPERTQPPNVTLSFSPLGASSPWRVQNENVLPRTFYFSRSKDLLPSYESDVVVRDENVRPKTPEPVSPAKRPSTPAPAAAPITGAKADAMFRGIQKSYEQLKVTSEMSNKLITAMRKYKTSLQNQSVASMSASGELPEDERLIAKFREYEANMKKTYQKLKQWYERSQQQLTHSIKTIEQVSAVPKTLAQRQVLDNFRRDSKVFLTMINELESAMNDSNVENVSPRTMAPADKPAFKDVVILTERNLTNRNRSPLKTLEIANIPARFSPIKSPLVRSSFSAFASSKTLNKPAIEITNTFAEPAPLVAPAPPAEEQHPKKDLFGFETDETEEGSDPAPPATTPIKITKKTLKERLESVRKMLPQRPPSRGATSSTVPPRRETRMPKVIEGPSSGSNRLRSVQSVFASSTPVAKQKRTQTTRLGQLTEQDADLSAIADEPATPPAVEHHPPVAPSPPVALFDDVASTTLSAVNRTYSRIPKRNHKRKRNVYLADLGLSDDDDDAEAEKERNAEESAPEEDEDEVKKAKKKRRVAASKKKKKNAIEETNEFKQFVNEFNSMCEEVDRYKLVIEKPAGGVRQRV</sequence>
<feature type="region of interest" description="Disordered" evidence="1">
    <location>
        <begin position="616"/>
        <end position="687"/>
    </location>
</feature>
<reference evidence="2" key="1">
    <citation type="submission" date="2017-01" db="EMBL/GenBank/DDBJ databases">
        <title>A deep insight into the sialotranscriptome of adult male and female Cluex tarsalis mosquitoes.</title>
        <authorList>
            <person name="Ribeiro J.M."/>
            <person name="Moreira F."/>
            <person name="Bernard K.A."/>
            <person name="Calvo E."/>
        </authorList>
    </citation>
    <scope>NUCLEOTIDE SEQUENCE</scope>
    <source>
        <strain evidence="2">Kern County</strain>
        <tissue evidence="2">Salivary glands</tissue>
    </source>
</reference>
<feature type="compositionally biased region" description="Polar residues" evidence="1">
    <location>
        <begin position="263"/>
        <end position="282"/>
    </location>
</feature>
<feature type="compositionally biased region" description="Low complexity" evidence="1">
    <location>
        <begin position="629"/>
        <end position="640"/>
    </location>
</feature>